<dbReference type="GO" id="GO:0006355">
    <property type="term" value="P:regulation of DNA-templated transcription"/>
    <property type="evidence" value="ECO:0007669"/>
    <property type="project" value="UniProtKB-ARBA"/>
</dbReference>
<dbReference type="Pfam" id="PF14525">
    <property type="entry name" value="AraC_binding_2"/>
    <property type="match status" value="1"/>
</dbReference>
<accession>A0ABD5EAC8</accession>
<dbReference type="SUPFAM" id="SSF46689">
    <property type="entry name" value="Homeodomain-like"/>
    <property type="match status" value="1"/>
</dbReference>
<dbReference type="EMBL" id="JAVRER010000044">
    <property type="protein sequence ID" value="MDT0418381.1"/>
    <property type="molecule type" value="Genomic_DNA"/>
</dbReference>
<evidence type="ECO:0000256" key="2">
    <source>
        <dbReference type="ARBA" id="ARBA00023125"/>
    </source>
</evidence>
<feature type="region of interest" description="Disordered" evidence="4">
    <location>
        <begin position="312"/>
        <end position="336"/>
    </location>
</feature>
<dbReference type="PROSITE" id="PS01124">
    <property type="entry name" value="HTH_ARAC_FAMILY_2"/>
    <property type="match status" value="1"/>
</dbReference>
<feature type="domain" description="HTH araC/xylS-type" evidence="5">
    <location>
        <begin position="217"/>
        <end position="320"/>
    </location>
</feature>
<protein>
    <submittedName>
        <fullName evidence="6">AraC family transcriptional regulator</fullName>
    </submittedName>
</protein>
<evidence type="ECO:0000313" key="7">
    <source>
        <dbReference type="Proteomes" id="UP001183607"/>
    </source>
</evidence>
<dbReference type="AlphaFoldDB" id="A0ABD5EAC8"/>
<dbReference type="Proteomes" id="UP001183607">
    <property type="component" value="Unassembled WGS sequence"/>
</dbReference>
<gene>
    <name evidence="6" type="ORF">RM574_23125</name>
</gene>
<organism evidence="6 7">
    <name type="scientific">Streptomyces evansiae</name>
    <dbReference type="NCBI Taxonomy" id="3075535"/>
    <lineage>
        <taxon>Bacteria</taxon>
        <taxon>Bacillati</taxon>
        <taxon>Actinomycetota</taxon>
        <taxon>Actinomycetes</taxon>
        <taxon>Kitasatosporales</taxon>
        <taxon>Streptomycetaceae</taxon>
        <taxon>Streptomyces</taxon>
    </lineage>
</organism>
<dbReference type="Pfam" id="PF12833">
    <property type="entry name" value="HTH_18"/>
    <property type="match status" value="1"/>
</dbReference>
<sequence length="336" mass="36437">MQAGTTGSESFEQWRETMRHTRAAELTSDHADTFTAVVHQTQVGPVSVLKTSFPSIQVRRTQRMIRRCDQELYHLTLLTSGSGLVETGGAPQPLTAGNLHLVASPQPYDARFRGEPGASGERAHVDGVGVDLPMSMLPLPARRVRPLLGRALPADRGAGVLLATFLTGLAAQAALLRPGEAARLSTATVDLLSAWLAGELDIEGSLPPQTRQAVMLHRVKSFIHQNLHHPDLTPSVVAAAHHVSLSYLHREFTRDSQGETLAAFIRRQRLAKAYRDLADPALHDLPVHVVAARCGIPQASVFTRAFKATHGLTPSDHRRRARTVVPPGSEQAKADE</sequence>
<dbReference type="Gene3D" id="1.10.10.60">
    <property type="entry name" value="Homeodomain-like"/>
    <property type="match status" value="1"/>
</dbReference>
<evidence type="ECO:0000259" key="5">
    <source>
        <dbReference type="PROSITE" id="PS01124"/>
    </source>
</evidence>
<evidence type="ECO:0000313" key="6">
    <source>
        <dbReference type="EMBL" id="MDT0418381.1"/>
    </source>
</evidence>
<reference evidence="7" key="1">
    <citation type="submission" date="2023-07" db="EMBL/GenBank/DDBJ databases">
        <title>30 novel species of actinomycetes from the DSMZ collection.</title>
        <authorList>
            <person name="Nouioui I."/>
        </authorList>
    </citation>
    <scope>NUCLEOTIDE SEQUENCE [LARGE SCALE GENOMIC DNA]</scope>
    <source>
        <strain evidence="7">DSM 41982</strain>
    </source>
</reference>
<proteinExistence type="predicted"/>
<dbReference type="RefSeq" id="WP_093854785.1">
    <property type="nucleotide sequence ID" value="NZ_JAVRER010000044.1"/>
</dbReference>
<dbReference type="InterPro" id="IPR018060">
    <property type="entry name" value="HTH_AraC"/>
</dbReference>
<name>A0ABD5EAC8_9ACTN</name>
<keyword evidence="1" id="KW-0805">Transcription regulation</keyword>
<keyword evidence="2" id="KW-0238">DNA-binding</keyword>
<keyword evidence="3" id="KW-0804">Transcription</keyword>
<evidence type="ECO:0000256" key="3">
    <source>
        <dbReference type="ARBA" id="ARBA00023163"/>
    </source>
</evidence>
<dbReference type="SMART" id="SM00342">
    <property type="entry name" value="HTH_ARAC"/>
    <property type="match status" value="1"/>
</dbReference>
<dbReference type="PANTHER" id="PTHR46796">
    <property type="entry name" value="HTH-TYPE TRANSCRIPTIONAL ACTIVATOR RHAS-RELATED"/>
    <property type="match status" value="1"/>
</dbReference>
<comment type="caution">
    <text evidence="6">The sequence shown here is derived from an EMBL/GenBank/DDBJ whole genome shotgun (WGS) entry which is preliminary data.</text>
</comment>
<dbReference type="InterPro" id="IPR050204">
    <property type="entry name" value="AraC_XylS_family_regulators"/>
</dbReference>
<dbReference type="PANTHER" id="PTHR46796:SF6">
    <property type="entry name" value="ARAC SUBFAMILY"/>
    <property type="match status" value="1"/>
</dbReference>
<evidence type="ECO:0000256" key="4">
    <source>
        <dbReference type="SAM" id="MobiDB-lite"/>
    </source>
</evidence>
<evidence type="ECO:0000256" key="1">
    <source>
        <dbReference type="ARBA" id="ARBA00023015"/>
    </source>
</evidence>
<dbReference type="InterPro" id="IPR009057">
    <property type="entry name" value="Homeodomain-like_sf"/>
</dbReference>
<dbReference type="GO" id="GO:0003677">
    <property type="term" value="F:DNA binding"/>
    <property type="evidence" value="ECO:0007669"/>
    <property type="project" value="UniProtKB-KW"/>
</dbReference>
<dbReference type="InterPro" id="IPR035418">
    <property type="entry name" value="AraC-bd_2"/>
</dbReference>